<dbReference type="InterPro" id="IPR050832">
    <property type="entry name" value="Bact_Acetyltransf"/>
</dbReference>
<dbReference type="CDD" id="cd04301">
    <property type="entry name" value="NAT_SF"/>
    <property type="match status" value="1"/>
</dbReference>
<dbReference type="RefSeq" id="WP_250597495.1">
    <property type="nucleotide sequence ID" value="NZ_JAKRVY010000007.1"/>
</dbReference>
<dbReference type="PANTHER" id="PTHR43877">
    <property type="entry name" value="AMINOALKYLPHOSPHONATE N-ACETYLTRANSFERASE-RELATED-RELATED"/>
    <property type="match status" value="1"/>
</dbReference>
<reference evidence="4 5" key="1">
    <citation type="journal article" date="2022" name="Syst. Appl. Microbiol.">
        <title>Natronocalculus amylovorans gen. nov., sp. nov., and Natranaeroarchaeum aerophilus sp. nov., dominant culturable amylolytic natronoarchaea from hypersaline soda lakes in southwestern Siberia.</title>
        <authorList>
            <person name="Sorokin D.Y."/>
            <person name="Elcheninov A.G."/>
            <person name="Khizhniak T.V."/>
            <person name="Koenen M."/>
            <person name="Bale N.J."/>
            <person name="Damste J.S.S."/>
            <person name="Kublanov I.V."/>
        </authorList>
    </citation>
    <scope>NUCLEOTIDE SEQUENCE [LARGE SCALE GENOMIC DNA]</scope>
    <source>
        <strain evidence="4 5">AArc-St1-1</strain>
    </source>
</reference>
<comment type="caution">
    <text evidence="4">The sequence shown here is derived from an EMBL/GenBank/DDBJ whole genome shotgun (WGS) entry which is preliminary data.</text>
</comment>
<evidence type="ECO:0000256" key="2">
    <source>
        <dbReference type="ARBA" id="ARBA00023315"/>
    </source>
</evidence>
<organism evidence="4 5">
    <name type="scientific">Natranaeroarchaeum aerophilus</name>
    <dbReference type="NCBI Taxonomy" id="2917711"/>
    <lineage>
        <taxon>Archaea</taxon>
        <taxon>Methanobacteriati</taxon>
        <taxon>Methanobacteriota</taxon>
        <taxon>Stenosarchaea group</taxon>
        <taxon>Halobacteria</taxon>
        <taxon>Halobacteriales</taxon>
        <taxon>Natronoarchaeaceae</taxon>
        <taxon>Natranaeroarchaeum</taxon>
    </lineage>
</organism>
<feature type="domain" description="N-acetyltransferase" evidence="3">
    <location>
        <begin position="4"/>
        <end position="166"/>
    </location>
</feature>
<dbReference type="EMBL" id="JAKRVY010000007">
    <property type="protein sequence ID" value="MCL9814469.1"/>
    <property type="molecule type" value="Genomic_DNA"/>
</dbReference>
<name>A0AAE3K7Z6_9EURY</name>
<keyword evidence="5" id="KW-1185">Reference proteome</keyword>
<keyword evidence="1" id="KW-0808">Transferase</keyword>
<protein>
    <submittedName>
        <fullName evidence="4">GNAT family N-acetyltransferase</fullName>
    </submittedName>
</protein>
<sequence>MEELMVRDAIPEDIEGITRVAEQGWTTAYRDVLADATIEAALAEWYDPALTRERIEDDDVTYLVAAQADTVVGYASGAAHDSTVVGLGSIYVTPDRWGDGIGTALLTEFERRWSTRGYDVVQLYVLADNDVGQSFYRSQGYEAVEEREADLFGEIVTDRRYRKKLG</sequence>
<dbReference type="SUPFAM" id="SSF55729">
    <property type="entry name" value="Acyl-CoA N-acyltransferases (Nat)"/>
    <property type="match status" value="1"/>
</dbReference>
<dbReference type="AlphaFoldDB" id="A0AAE3K7Z6"/>
<keyword evidence="2" id="KW-0012">Acyltransferase</keyword>
<dbReference type="Proteomes" id="UP001202674">
    <property type="component" value="Unassembled WGS sequence"/>
</dbReference>
<evidence type="ECO:0000313" key="5">
    <source>
        <dbReference type="Proteomes" id="UP001202674"/>
    </source>
</evidence>
<dbReference type="InterPro" id="IPR016181">
    <property type="entry name" value="Acyl_CoA_acyltransferase"/>
</dbReference>
<evidence type="ECO:0000259" key="3">
    <source>
        <dbReference type="PROSITE" id="PS51186"/>
    </source>
</evidence>
<dbReference type="InterPro" id="IPR000182">
    <property type="entry name" value="GNAT_dom"/>
</dbReference>
<evidence type="ECO:0000313" key="4">
    <source>
        <dbReference type="EMBL" id="MCL9814469.1"/>
    </source>
</evidence>
<dbReference type="GO" id="GO:0016747">
    <property type="term" value="F:acyltransferase activity, transferring groups other than amino-acyl groups"/>
    <property type="evidence" value="ECO:0007669"/>
    <property type="project" value="InterPro"/>
</dbReference>
<accession>A0AAE3K7Z6</accession>
<dbReference type="PROSITE" id="PS51186">
    <property type="entry name" value="GNAT"/>
    <property type="match status" value="1"/>
</dbReference>
<dbReference type="Gene3D" id="3.40.630.30">
    <property type="match status" value="1"/>
</dbReference>
<evidence type="ECO:0000256" key="1">
    <source>
        <dbReference type="ARBA" id="ARBA00022679"/>
    </source>
</evidence>
<dbReference type="Pfam" id="PF00583">
    <property type="entry name" value="Acetyltransf_1"/>
    <property type="match status" value="1"/>
</dbReference>
<gene>
    <name evidence="4" type="ORF">AArcSt11_12495</name>
</gene>
<proteinExistence type="predicted"/>